<evidence type="ECO:0000313" key="2">
    <source>
        <dbReference type="Proteomes" id="UP000199494"/>
    </source>
</evidence>
<gene>
    <name evidence="1" type="ORF">SAMN05421630_11093</name>
</gene>
<protein>
    <submittedName>
        <fullName evidence="1">Uncharacterized protein</fullName>
    </submittedName>
</protein>
<keyword evidence="2" id="KW-1185">Reference proteome</keyword>
<dbReference type="AlphaFoldDB" id="A0A1G6VZG0"/>
<dbReference type="RefSeq" id="WP_211323618.1">
    <property type="nucleotide sequence ID" value="NZ_CP016353.1"/>
</dbReference>
<dbReference type="EMBL" id="FMZE01000010">
    <property type="protein sequence ID" value="SDD58948.1"/>
    <property type="molecule type" value="Genomic_DNA"/>
</dbReference>
<dbReference type="Proteomes" id="UP000199494">
    <property type="component" value="Unassembled WGS sequence"/>
</dbReference>
<name>A0A1G6VZG0_9PSEU</name>
<proteinExistence type="predicted"/>
<accession>A0A1G6VZG0</accession>
<organism evidence="1 2">
    <name type="scientific">Prauserella marina</name>
    <dbReference type="NCBI Taxonomy" id="530584"/>
    <lineage>
        <taxon>Bacteria</taxon>
        <taxon>Bacillati</taxon>
        <taxon>Actinomycetota</taxon>
        <taxon>Actinomycetes</taxon>
        <taxon>Pseudonocardiales</taxon>
        <taxon>Pseudonocardiaceae</taxon>
        <taxon>Prauserella</taxon>
    </lineage>
</organism>
<reference evidence="1 2" key="1">
    <citation type="submission" date="2016-10" db="EMBL/GenBank/DDBJ databases">
        <authorList>
            <person name="de Groot N.N."/>
        </authorList>
    </citation>
    <scope>NUCLEOTIDE SEQUENCE [LARGE SCALE GENOMIC DNA]</scope>
    <source>
        <strain evidence="1 2">CGMCC 4.5506</strain>
    </source>
</reference>
<sequence>MNTRALPEPGTSTATHTAIARQLTEDAATALLDPLDTLLGREGPSAEVTALRNRLSADAEMWAAQVTGADERLAEDTMSRIVSALYLHGTDFDPPAAWWASPFGRLVARRFGHPTATAVPLTVAAAMLGITRQGVHDLVNRGKLHREPGGHGVLVSSVRQRLNPA</sequence>
<evidence type="ECO:0000313" key="1">
    <source>
        <dbReference type="EMBL" id="SDD58948.1"/>
    </source>
</evidence>
<dbReference type="STRING" id="530584.SAMN05421630_11093"/>